<evidence type="ECO:0000259" key="3">
    <source>
        <dbReference type="PROSITE" id="PS51719"/>
    </source>
</evidence>
<dbReference type="EMBL" id="KN882047">
    <property type="protein sequence ID" value="KIY45641.1"/>
    <property type="molecule type" value="Genomic_DNA"/>
</dbReference>
<protein>
    <recommendedName>
        <fullName evidence="3">Septin-type G domain-containing protein</fullName>
    </recommendedName>
</protein>
<evidence type="ECO:0000256" key="1">
    <source>
        <dbReference type="RuleBase" id="RU004560"/>
    </source>
</evidence>
<proteinExistence type="inferred from homology"/>
<dbReference type="InterPro" id="IPR030379">
    <property type="entry name" value="G_SEPTIN_dom"/>
</dbReference>
<dbReference type="Proteomes" id="UP000054144">
    <property type="component" value="Unassembled WGS sequence"/>
</dbReference>
<evidence type="ECO:0000256" key="2">
    <source>
        <dbReference type="SAM" id="MobiDB-lite"/>
    </source>
</evidence>
<dbReference type="AlphaFoldDB" id="A0A0D7A6V1"/>
<reference evidence="4 5" key="1">
    <citation type="journal article" date="2015" name="Fungal Genet. Biol.">
        <title>Evolution of novel wood decay mechanisms in Agaricales revealed by the genome sequences of Fistulina hepatica and Cylindrobasidium torrendii.</title>
        <authorList>
            <person name="Floudas D."/>
            <person name="Held B.W."/>
            <person name="Riley R."/>
            <person name="Nagy L.G."/>
            <person name="Koehler G."/>
            <person name="Ransdell A.S."/>
            <person name="Younus H."/>
            <person name="Chow J."/>
            <person name="Chiniquy J."/>
            <person name="Lipzen A."/>
            <person name="Tritt A."/>
            <person name="Sun H."/>
            <person name="Haridas S."/>
            <person name="LaButti K."/>
            <person name="Ohm R.A."/>
            <person name="Kues U."/>
            <person name="Blanchette R.A."/>
            <person name="Grigoriev I.V."/>
            <person name="Minto R.E."/>
            <person name="Hibbett D.S."/>
        </authorList>
    </citation>
    <scope>NUCLEOTIDE SEQUENCE [LARGE SCALE GENOMIC DNA]</scope>
    <source>
        <strain evidence="4 5">ATCC 64428</strain>
    </source>
</reference>
<dbReference type="SUPFAM" id="SSF52540">
    <property type="entry name" value="P-loop containing nucleoside triphosphate hydrolases"/>
    <property type="match status" value="1"/>
</dbReference>
<dbReference type="PROSITE" id="PS51719">
    <property type="entry name" value="G_SEPTIN"/>
    <property type="match status" value="1"/>
</dbReference>
<evidence type="ECO:0000313" key="4">
    <source>
        <dbReference type="EMBL" id="KIY45641.1"/>
    </source>
</evidence>
<feature type="region of interest" description="Disordered" evidence="2">
    <location>
        <begin position="493"/>
        <end position="550"/>
    </location>
</feature>
<dbReference type="InterPro" id="IPR027417">
    <property type="entry name" value="P-loop_NTPase"/>
</dbReference>
<dbReference type="Pfam" id="PF00735">
    <property type="entry name" value="Septin"/>
    <property type="match status" value="3"/>
</dbReference>
<keyword evidence="1" id="KW-0547">Nucleotide-binding</keyword>
<feature type="region of interest" description="Disordered" evidence="2">
    <location>
        <begin position="434"/>
        <end position="462"/>
    </location>
</feature>
<sequence>MFTFRRRSTNKHESDVSTVRATPSLPELHSQGIPWPETLVDVSAIRESLPAEITVPPRHSGAVKISFTADSQAIPFHKPFRNSPGRLNIANGNGKHTISSIYSKPDAAFEVKSAAWNMAPLRKYTQRRARLPPTFNVIVVGSQGTGKTSFLRLLLETADVSPAATADQRAAYDRFLAGKAKPTTAIQTACVEICESRFERVLLSVIDTPGLEFQEGRELKLSRQVNDIMKYIDAQFADTMREESKVVRKSKGDQHIHLCVYMIDPTSIMTAAEHNFKSTVPTKTRSETTISQHQPPDLVPDTSSGDESDSDSEDNEPLMMSPKDLRVMKRISMHCNVLPVIARADSLTDGKLQAVKTAVRKSLLEAGLDFGVFSPDHDAGVQSQRRGRTEDRAERHVAAEHVPEGNGNEEDHEDANGDTRPVIRLRQARHITRNLSRSRTRRELSVAAEDERRPVSPDATDHESVANVRFSAAYVAKPDPSVAMPYALISPESTRGRRKLKRQSIDSSASPISPASDDDHAALSSVDGHTMQSIESSLNGRAPESSIPATPVSALNSRHGLFYNGPPADLKGVFVRKFRWGTVDVLNPDHCDFAALRTTILSTHLKVLKVHTKEVLYEKYRTEKLLARRATSNISEDEKQRLLKDLGL</sequence>
<feature type="compositionally biased region" description="Polar residues" evidence="2">
    <location>
        <begin position="530"/>
        <end position="539"/>
    </location>
</feature>
<keyword evidence="5" id="KW-1185">Reference proteome</keyword>
<evidence type="ECO:0000313" key="5">
    <source>
        <dbReference type="Proteomes" id="UP000054144"/>
    </source>
</evidence>
<comment type="similarity">
    <text evidence="1">Belongs to the TRAFAC class TrmE-Era-EngA-EngB-Septin-like GTPase superfamily. Septin GTPase family.</text>
</comment>
<dbReference type="OrthoDB" id="10261408at2759"/>
<feature type="compositionally biased region" description="Acidic residues" evidence="2">
    <location>
        <begin position="304"/>
        <end position="316"/>
    </location>
</feature>
<feature type="compositionally biased region" description="Low complexity" evidence="2">
    <location>
        <begin position="505"/>
        <end position="515"/>
    </location>
</feature>
<dbReference type="GO" id="GO:0005525">
    <property type="term" value="F:GTP binding"/>
    <property type="evidence" value="ECO:0007669"/>
    <property type="project" value="UniProtKB-KW"/>
</dbReference>
<gene>
    <name evidence="4" type="ORF">FISHEDRAFT_76486</name>
</gene>
<keyword evidence="1" id="KW-0342">GTP-binding</keyword>
<organism evidence="4 5">
    <name type="scientific">Fistulina hepatica ATCC 64428</name>
    <dbReference type="NCBI Taxonomy" id="1128425"/>
    <lineage>
        <taxon>Eukaryota</taxon>
        <taxon>Fungi</taxon>
        <taxon>Dikarya</taxon>
        <taxon>Basidiomycota</taxon>
        <taxon>Agaricomycotina</taxon>
        <taxon>Agaricomycetes</taxon>
        <taxon>Agaricomycetidae</taxon>
        <taxon>Agaricales</taxon>
        <taxon>Fistulinaceae</taxon>
        <taxon>Fistulina</taxon>
    </lineage>
</organism>
<feature type="domain" description="Septin-type G" evidence="3">
    <location>
        <begin position="131"/>
        <end position="627"/>
    </location>
</feature>
<dbReference type="Gene3D" id="3.40.50.300">
    <property type="entry name" value="P-loop containing nucleotide triphosphate hydrolases"/>
    <property type="match status" value="1"/>
</dbReference>
<dbReference type="PANTHER" id="PTHR18884">
    <property type="entry name" value="SEPTIN"/>
    <property type="match status" value="1"/>
</dbReference>
<feature type="region of interest" description="Disordered" evidence="2">
    <location>
        <begin position="1"/>
        <end position="30"/>
    </location>
</feature>
<accession>A0A0D7A6V1</accession>
<name>A0A0D7A6V1_9AGAR</name>
<feature type="compositionally biased region" description="Basic and acidic residues" evidence="2">
    <location>
        <begin position="441"/>
        <end position="462"/>
    </location>
</feature>
<feature type="compositionally biased region" description="Polar residues" evidence="2">
    <location>
        <begin position="278"/>
        <end position="294"/>
    </location>
</feature>
<feature type="region of interest" description="Disordered" evidence="2">
    <location>
        <begin position="278"/>
        <end position="322"/>
    </location>
</feature>